<dbReference type="RefSeq" id="WP_051210641.1">
    <property type="nucleotide sequence ID" value="NZ_CP015108.1"/>
</dbReference>
<evidence type="ECO:0000256" key="1">
    <source>
        <dbReference type="SAM" id="MobiDB-lite"/>
    </source>
</evidence>
<dbReference type="Proteomes" id="UP000192486">
    <property type="component" value="Chromosome"/>
</dbReference>
<dbReference type="PROSITE" id="PS51257">
    <property type="entry name" value="PROKAR_LIPOPROTEIN"/>
    <property type="match status" value="1"/>
</dbReference>
<feature type="compositionally biased region" description="Acidic residues" evidence="1">
    <location>
        <begin position="35"/>
        <end position="64"/>
    </location>
</feature>
<proteinExistence type="predicted"/>
<name>A0ABM6JTD6_SPOUR</name>
<sequence>MKKWWLLPALAVFLAACGNDEEAKPVEDEDIAVEVIEPEEEPEVTEPDETEILTEEAPAEEIPADEPNASYEPSNSNLLGHEEAEVLAEHIPLDELTAQVEADNQGKRIILFENKSGKKVYKSIFIKHDNHLKIIDLNGDKLLFEGKL</sequence>
<evidence type="ECO:0008006" key="4">
    <source>
        <dbReference type="Google" id="ProtNLM"/>
    </source>
</evidence>
<evidence type="ECO:0000313" key="2">
    <source>
        <dbReference type="EMBL" id="ARF13425.1"/>
    </source>
</evidence>
<gene>
    <name evidence="2" type="ORF">SporoS204_04035</name>
</gene>
<protein>
    <recommendedName>
        <fullName evidence="4">Lipoprotein</fullName>
    </recommendedName>
</protein>
<evidence type="ECO:0000313" key="3">
    <source>
        <dbReference type="Proteomes" id="UP000192486"/>
    </source>
</evidence>
<organism evidence="2 3">
    <name type="scientific">Sporosarcina ureae</name>
    <dbReference type="NCBI Taxonomy" id="1571"/>
    <lineage>
        <taxon>Bacteria</taxon>
        <taxon>Bacillati</taxon>
        <taxon>Bacillota</taxon>
        <taxon>Bacilli</taxon>
        <taxon>Bacillales</taxon>
        <taxon>Caryophanaceae</taxon>
        <taxon>Sporosarcina</taxon>
    </lineage>
</organism>
<feature type="region of interest" description="Disordered" evidence="1">
    <location>
        <begin position="35"/>
        <end position="77"/>
    </location>
</feature>
<keyword evidence="3" id="KW-1185">Reference proteome</keyword>
<reference evidence="2 3" key="1">
    <citation type="submission" date="2016-04" db="EMBL/GenBank/DDBJ databases">
        <title>Comparative Genomics and Epigenetics of Sporosarcina ureae.</title>
        <authorList>
            <person name="Oliver A.S."/>
            <person name="Cooper K.K."/>
        </authorList>
    </citation>
    <scope>NUCLEOTIDE SEQUENCE [LARGE SCALE GENOMIC DNA]</scope>
    <source>
        <strain evidence="2 3">S204</strain>
    </source>
</reference>
<dbReference type="EMBL" id="CP015108">
    <property type="protein sequence ID" value="ARF13425.1"/>
    <property type="molecule type" value="Genomic_DNA"/>
</dbReference>
<accession>A0ABM6JTD6</accession>